<dbReference type="AlphaFoldDB" id="B3S5Q8"/>
<dbReference type="Proteomes" id="UP000009022">
    <property type="component" value="Unassembled WGS sequence"/>
</dbReference>
<dbReference type="EMBL" id="DS985251">
    <property type="protein sequence ID" value="EDV21838.1"/>
    <property type="molecule type" value="Genomic_DNA"/>
</dbReference>
<feature type="non-terminal residue" evidence="1">
    <location>
        <position position="1"/>
    </location>
</feature>
<dbReference type="InParanoid" id="B3S5Q8"/>
<feature type="non-terminal residue" evidence="1">
    <location>
        <position position="53"/>
    </location>
</feature>
<accession>B3S5Q8</accession>
<protein>
    <submittedName>
        <fullName evidence="1">Uncharacterized protein</fullName>
    </submittedName>
</protein>
<proteinExistence type="predicted"/>
<dbReference type="KEGG" id="tad:TRIADDRAFT_17909"/>
<name>B3S5Q8_TRIAD</name>
<dbReference type="CTD" id="6756687"/>
<dbReference type="OrthoDB" id="10047851at2759"/>
<dbReference type="RefSeq" id="XP_002115475.1">
    <property type="nucleotide sequence ID" value="XM_002115439.1"/>
</dbReference>
<sequence length="53" mass="6124">FDICFGGRRQFCKGRYVDFDSQVASSGNVRQSRKRSSCDFDSLLKRTQADQKK</sequence>
<dbReference type="HOGENOM" id="CLU_3074793_0_0_1"/>
<evidence type="ECO:0000313" key="2">
    <source>
        <dbReference type="Proteomes" id="UP000009022"/>
    </source>
</evidence>
<organism evidence="1 2">
    <name type="scientific">Trichoplax adhaerens</name>
    <name type="common">Trichoplax reptans</name>
    <dbReference type="NCBI Taxonomy" id="10228"/>
    <lineage>
        <taxon>Eukaryota</taxon>
        <taxon>Metazoa</taxon>
        <taxon>Placozoa</taxon>
        <taxon>Uniplacotomia</taxon>
        <taxon>Trichoplacea</taxon>
        <taxon>Trichoplacidae</taxon>
        <taxon>Trichoplax</taxon>
    </lineage>
</organism>
<keyword evidence="2" id="KW-1185">Reference proteome</keyword>
<reference evidence="1 2" key="1">
    <citation type="journal article" date="2008" name="Nature">
        <title>The Trichoplax genome and the nature of placozoans.</title>
        <authorList>
            <person name="Srivastava M."/>
            <person name="Begovic E."/>
            <person name="Chapman J."/>
            <person name="Putnam N.H."/>
            <person name="Hellsten U."/>
            <person name="Kawashima T."/>
            <person name="Kuo A."/>
            <person name="Mitros T."/>
            <person name="Salamov A."/>
            <person name="Carpenter M.L."/>
            <person name="Signorovitch A.Y."/>
            <person name="Moreno M.A."/>
            <person name="Kamm K."/>
            <person name="Grimwood J."/>
            <person name="Schmutz J."/>
            <person name="Shapiro H."/>
            <person name="Grigoriev I.V."/>
            <person name="Buss L.W."/>
            <person name="Schierwater B."/>
            <person name="Dellaporta S.L."/>
            <person name="Rokhsar D.S."/>
        </authorList>
    </citation>
    <scope>NUCLEOTIDE SEQUENCE [LARGE SCALE GENOMIC DNA]</scope>
    <source>
        <strain evidence="1 2">Grell-BS-1999</strain>
    </source>
</reference>
<evidence type="ECO:0000313" key="1">
    <source>
        <dbReference type="EMBL" id="EDV21838.1"/>
    </source>
</evidence>
<dbReference type="GeneID" id="6756687"/>
<gene>
    <name evidence="1" type="ORF">TRIADDRAFT_17909</name>
</gene>